<dbReference type="PANTHER" id="PTHR14021:SF15">
    <property type="entry name" value="IRON-SULFUR CLUSTER CO-CHAPERONE PROTEIN HSCB"/>
    <property type="match status" value="1"/>
</dbReference>
<comment type="similarity">
    <text evidence="1">Belongs to the HscB family.</text>
</comment>
<name>A0A7V8VDI9_9BACT</name>
<dbReference type="PANTHER" id="PTHR14021">
    <property type="entry name" value="IRON-SULFUR CLUSTER CO-CHAPERONE PROTEIN HSCB"/>
    <property type="match status" value="1"/>
</dbReference>
<gene>
    <name evidence="5" type="primary">hscB</name>
    <name evidence="5" type="ORF">H0921_06695</name>
</gene>
<feature type="domain" description="J" evidence="4">
    <location>
        <begin position="3"/>
        <end position="77"/>
    </location>
</feature>
<protein>
    <submittedName>
        <fullName evidence="5">Fe-S protein assembly co-chaperone HscB</fullName>
    </submittedName>
</protein>
<evidence type="ECO:0000259" key="4">
    <source>
        <dbReference type="PROSITE" id="PS50076"/>
    </source>
</evidence>
<keyword evidence="2" id="KW-0143">Chaperone</keyword>
<dbReference type="NCBIfam" id="TIGR00714">
    <property type="entry name" value="hscB"/>
    <property type="match status" value="1"/>
</dbReference>
<dbReference type="GO" id="GO:0044571">
    <property type="term" value="P:[2Fe-2S] cluster assembly"/>
    <property type="evidence" value="ECO:0007669"/>
    <property type="project" value="InterPro"/>
</dbReference>
<comment type="function">
    <text evidence="3">Co-chaperone involved in the maturation of iron-sulfur cluster-containing proteins. Seems to help targeting proteins to be folded toward HscA.</text>
</comment>
<dbReference type="PROSITE" id="PS50076">
    <property type="entry name" value="DNAJ_2"/>
    <property type="match status" value="1"/>
</dbReference>
<dbReference type="SUPFAM" id="SSF46565">
    <property type="entry name" value="Chaperone J-domain"/>
    <property type="match status" value="1"/>
</dbReference>
<dbReference type="GO" id="GO:0051087">
    <property type="term" value="F:protein-folding chaperone binding"/>
    <property type="evidence" value="ECO:0007669"/>
    <property type="project" value="InterPro"/>
</dbReference>
<dbReference type="GO" id="GO:0001671">
    <property type="term" value="F:ATPase activator activity"/>
    <property type="evidence" value="ECO:0007669"/>
    <property type="project" value="InterPro"/>
</dbReference>
<dbReference type="InterPro" id="IPR009073">
    <property type="entry name" value="HscB_oligo_C"/>
</dbReference>
<proteinExistence type="inferred from homology"/>
<dbReference type="SUPFAM" id="SSF47144">
    <property type="entry name" value="HSC20 (HSCB), C-terminal oligomerisation domain"/>
    <property type="match status" value="1"/>
</dbReference>
<dbReference type="InterPro" id="IPR036869">
    <property type="entry name" value="J_dom_sf"/>
</dbReference>
<comment type="caution">
    <text evidence="5">The sequence shown here is derived from an EMBL/GenBank/DDBJ whole genome shotgun (WGS) entry which is preliminary data.</text>
</comment>
<dbReference type="InterPro" id="IPR004640">
    <property type="entry name" value="HscB"/>
</dbReference>
<evidence type="ECO:0000256" key="2">
    <source>
        <dbReference type="ARBA" id="ARBA00023186"/>
    </source>
</evidence>
<organism evidence="5 6">
    <name type="scientific">Thermogemmata fonticola</name>
    <dbReference type="NCBI Taxonomy" id="2755323"/>
    <lineage>
        <taxon>Bacteria</taxon>
        <taxon>Pseudomonadati</taxon>
        <taxon>Planctomycetota</taxon>
        <taxon>Planctomycetia</taxon>
        <taxon>Gemmatales</taxon>
        <taxon>Gemmataceae</taxon>
        <taxon>Thermogemmata</taxon>
    </lineage>
</organism>
<evidence type="ECO:0000256" key="1">
    <source>
        <dbReference type="ARBA" id="ARBA00010476"/>
    </source>
</evidence>
<dbReference type="Gene3D" id="1.10.287.110">
    <property type="entry name" value="DnaJ domain"/>
    <property type="match status" value="1"/>
</dbReference>
<dbReference type="InterPro" id="IPR001623">
    <property type="entry name" value="DnaJ_domain"/>
</dbReference>
<keyword evidence="6" id="KW-1185">Reference proteome</keyword>
<dbReference type="GO" id="GO:0051259">
    <property type="term" value="P:protein complex oligomerization"/>
    <property type="evidence" value="ECO:0007669"/>
    <property type="project" value="InterPro"/>
</dbReference>
<dbReference type="SMART" id="SM00271">
    <property type="entry name" value="DnaJ"/>
    <property type="match status" value="1"/>
</dbReference>
<evidence type="ECO:0000313" key="5">
    <source>
        <dbReference type="EMBL" id="MBA2225850.1"/>
    </source>
</evidence>
<dbReference type="EMBL" id="JACEFB010000003">
    <property type="protein sequence ID" value="MBA2225850.1"/>
    <property type="molecule type" value="Genomic_DNA"/>
</dbReference>
<evidence type="ECO:0000313" key="6">
    <source>
        <dbReference type="Proteomes" id="UP000542342"/>
    </source>
</evidence>
<dbReference type="InterPro" id="IPR036386">
    <property type="entry name" value="HscB_C_sf"/>
</dbReference>
<reference evidence="5 6" key="1">
    <citation type="submission" date="2020-07" db="EMBL/GenBank/DDBJ databases">
        <title>Thermogemmata thermophila gen. nov., sp. nov., a novel moderate thermophilic planctomycete from a Kamchatka hot spring.</title>
        <authorList>
            <person name="Elcheninov A.G."/>
            <person name="Podosokorskaya O.A."/>
            <person name="Kovaleva O.L."/>
            <person name="Novikov A."/>
            <person name="Bonch-Osmolovskaya E.A."/>
            <person name="Toshchakov S.V."/>
            <person name="Kublanov I.V."/>
        </authorList>
    </citation>
    <scope>NUCLEOTIDE SEQUENCE [LARGE SCALE GENOMIC DNA]</scope>
    <source>
        <strain evidence="5 6">2918</strain>
    </source>
</reference>
<dbReference type="RefSeq" id="WP_194537284.1">
    <property type="nucleotide sequence ID" value="NZ_JACEFB010000003.1"/>
</dbReference>
<accession>A0A7V8VDI9</accession>
<evidence type="ECO:0000256" key="3">
    <source>
        <dbReference type="ARBA" id="ARBA00025596"/>
    </source>
</evidence>
<dbReference type="Pfam" id="PF07743">
    <property type="entry name" value="HSCB_C"/>
    <property type="match status" value="1"/>
</dbReference>
<dbReference type="Proteomes" id="UP000542342">
    <property type="component" value="Unassembled WGS sequence"/>
</dbReference>
<dbReference type="Gene3D" id="1.20.1280.20">
    <property type="entry name" value="HscB, C-terminal domain"/>
    <property type="match status" value="1"/>
</dbReference>
<sequence length="176" mass="20177">MSDHFELLGLPRRYALDLRALEQAYLLRSRAVHPDFHTTATPAEQAASLALSAALNAAYATLRDPFRRADYLLNLYGGPSAEEHKQIPPEFLAEMLECREQLEQVRHNPQALADLEADFRRRQDQVIEQLAALFAELEKIPDHEPQHLDIRRRIRMLLNAARYIQGLLRDLHAPAP</sequence>
<dbReference type="AlphaFoldDB" id="A0A7V8VDI9"/>